<evidence type="ECO:0000313" key="4">
    <source>
        <dbReference type="Proteomes" id="UP000287857"/>
    </source>
</evidence>
<gene>
    <name evidence="3" type="ORF">CBF37_11385</name>
</gene>
<dbReference type="OrthoDB" id="1891078at2"/>
<dbReference type="InterPro" id="IPR010841">
    <property type="entry name" value="EF-G-binding_N"/>
</dbReference>
<proteinExistence type="predicted"/>
<keyword evidence="4" id="KW-1185">Reference proteome</keyword>
<dbReference type="RefSeq" id="WP_125984856.1">
    <property type="nucleotide sequence ID" value="NZ_NGJS01000031.1"/>
</dbReference>
<dbReference type="CDD" id="cd16342">
    <property type="entry name" value="FusC_FusB"/>
    <property type="match status" value="1"/>
</dbReference>
<dbReference type="Pfam" id="PF07299">
    <property type="entry name" value="EF-G-binding_N"/>
    <property type="match status" value="1"/>
</dbReference>
<dbReference type="Proteomes" id="UP000287857">
    <property type="component" value="Unassembled WGS sequence"/>
</dbReference>
<accession>A0A429ZPR8</accession>
<evidence type="ECO:0000259" key="2">
    <source>
        <dbReference type="Pfam" id="PF16571"/>
    </source>
</evidence>
<evidence type="ECO:0000313" key="3">
    <source>
        <dbReference type="EMBL" id="RST95697.1"/>
    </source>
</evidence>
<evidence type="ECO:0000259" key="1">
    <source>
        <dbReference type="Pfam" id="PF07299"/>
    </source>
</evidence>
<dbReference type="Gene3D" id="1.20.1280.250">
    <property type="match status" value="1"/>
</dbReference>
<evidence type="ECO:0008006" key="5">
    <source>
        <dbReference type="Google" id="ProtNLM"/>
    </source>
</evidence>
<dbReference type="EMBL" id="NGJS01000031">
    <property type="protein sequence ID" value="RST95697.1"/>
    <property type="molecule type" value="Genomic_DNA"/>
</dbReference>
<protein>
    <recommendedName>
        <fullName evidence="5">Elongation factor G-binding protein</fullName>
    </recommendedName>
</protein>
<feature type="domain" description="Elongation factor G-binding protein N-terminal" evidence="1">
    <location>
        <begin position="1"/>
        <end position="80"/>
    </location>
</feature>
<dbReference type="Pfam" id="PF16571">
    <property type="entry name" value="FBP_C"/>
    <property type="match status" value="1"/>
</dbReference>
<reference evidence="3 4" key="1">
    <citation type="submission" date="2017-05" db="EMBL/GenBank/DDBJ databases">
        <title>Vagococcus spp. assemblies.</title>
        <authorList>
            <person name="Gulvik C.A."/>
        </authorList>
    </citation>
    <scope>NUCLEOTIDE SEQUENCE [LARGE SCALE GENOMIC DNA]</scope>
    <source>
        <strain evidence="3 4">SS1995</strain>
    </source>
</reference>
<name>A0A429ZPR8_9ENTE</name>
<sequence>MLTPYNYNYIKEQISYLINTYKSVQDIKTVTTIQQTTLVKIEPLLGYKVETIKSELMDKSLTNARAEKIYAFIKSNVIPFNQPSNKQIQKLFRKVKKMPVPDWEKLDLRDYTYLGWDDPGTQRKYIILQDVEQRLQGIYGVMDSQVIKGACSICHQIGNVSLFLSTVNSAGDGTYTKKGNYICKDSHLCNLQIQSPEHLQFFYDTISK</sequence>
<comment type="caution">
    <text evidence="3">The sequence shown here is derived from an EMBL/GenBank/DDBJ whole genome shotgun (WGS) entry which is preliminary data.</text>
</comment>
<organism evidence="3 4">
    <name type="scientific">Vagococcus vulneris</name>
    <dbReference type="NCBI Taxonomy" id="1977869"/>
    <lineage>
        <taxon>Bacteria</taxon>
        <taxon>Bacillati</taxon>
        <taxon>Bacillota</taxon>
        <taxon>Bacilli</taxon>
        <taxon>Lactobacillales</taxon>
        <taxon>Enterococcaceae</taxon>
        <taxon>Vagococcus</taxon>
    </lineage>
</organism>
<dbReference type="AlphaFoldDB" id="A0A429ZPR8"/>
<dbReference type="InterPro" id="IPR038344">
    <property type="entry name" value="EF-G_N_sf"/>
</dbReference>
<feature type="domain" description="Elongation factor G-binding protein C-terminal treble-clef zinc-finger" evidence="2">
    <location>
        <begin position="93"/>
        <end position="197"/>
    </location>
</feature>
<dbReference type="InterPro" id="IPR032330">
    <property type="entry name" value="EF-G-binding_C"/>
</dbReference>